<gene>
    <name evidence="1" type="ORF">HDC02662</name>
</gene>
<dbReference type="EMBL" id="BK003465">
    <property type="protein sequence ID" value="DAA03664.1"/>
    <property type="molecule type" value="Genomic_DNA"/>
</dbReference>
<organism evidence="1">
    <name type="scientific">Drosophila melanogaster</name>
    <name type="common">Fruit fly</name>
    <dbReference type="NCBI Taxonomy" id="7227"/>
    <lineage>
        <taxon>Eukaryota</taxon>
        <taxon>Metazoa</taxon>
        <taxon>Ecdysozoa</taxon>
        <taxon>Arthropoda</taxon>
        <taxon>Hexapoda</taxon>
        <taxon>Insecta</taxon>
        <taxon>Pterygota</taxon>
        <taxon>Neoptera</taxon>
        <taxon>Endopterygota</taxon>
        <taxon>Diptera</taxon>
        <taxon>Brachycera</taxon>
        <taxon>Muscomorpha</taxon>
        <taxon>Ephydroidea</taxon>
        <taxon>Drosophilidae</taxon>
        <taxon>Drosophila</taxon>
        <taxon>Sophophora</taxon>
    </lineage>
</organism>
<name>Q6IHF1_DROME</name>
<protein>
    <submittedName>
        <fullName evidence="1">HDC02662</fullName>
    </submittedName>
</protein>
<dbReference type="AlphaFoldDB" id="Q6IHF1"/>
<accession>Q6IHF1</accession>
<proteinExistence type="predicted"/>
<reference evidence="1" key="1">
    <citation type="journal article" date="2003" name="Genome Biol.">
        <title>An integrated gene annotation and transcriptional profiling approach towards the full gene content of the Drosophila genome.</title>
        <authorList>
            <person name="Hild M."/>
            <person name="Beckmann B."/>
            <person name="Haas S.A."/>
            <person name="Koch B."/>
            <person name="Solovyev V."/>
            <person name="Busold C."/>
            <person name="Fellenberg K."/>
            <person name="Boutros M."/>
            <person name="Vingron M."/>
            <person name="Sauer F."/>
            <person name="Hoheisel J.D."/>
            <person name="Paro R."/>
        </authorList>
    </citation>
    <scope>NUCLEOTIDE SEQUENCE</scope>
</reference>
<evidence type="ECO:0000313" key="1">
    <source>
        <dbReference type="EMBL" id="DAA03664.1"/>
    </source>
</evidence>
<sequence length="184" mass="20198">MVIKSILIKGPPVGLGFLGGNLNPKPHRICLGLSSRVSVSISWQLQKPMAGNMPDPNTGAIHIRNYQCVDAAKAKANRKSTWSQWATWWQSKTLPRPLEIYAAVSYQITLLIMTTGMEIMEAASQAVVSESPLLQFSFFFKSRSSCRPSGGAAPSGPLHLARLNPSSRHPLHLKKLFSILEYAV</sequence>